<organism evidence="1 3">
    <name type="scientific">Trichuris muris</name>
    <name type="common">Mouse whipworm</name>
    <dbReference type="NCBI Taxonomy" id="70415"/>
    <lineage>
        <taxon>Eukaryota</taxon>
        <taxon>Metazoa</taxon>
        <taxon>Ecdysozoa</taxon>
        <taxon>Nematoda</taxon>
        <taxon>Enoplea</taxon>
        <taxon>Dorylaimia</taxon>
        <taxon>Trichinellida</taxon>
        <taxon>Trichuridae</taxon>
        <taxon>Trichuris</taxon>
    </lineage>
</organism>
<keyword evidence="1" id="KW-1185">Reference proteome</keyword>
<accession>A0A5S6QWI5</accession>
<dbReference type="WBParaSite" id="TMUE_3000011257.1">
    <property type="protein sequence ID" value="TMUE_3000011257.1"/>
    <property type="gene ID" value="WBGene00301251"/>
</dbReference>
<evidence type="ECO:0000313" key="1">
    <source>
        <dbReference type="Proteomes" id="UP000046395"/>
    </source>
</evidence>
<evidence type="ECO:0000313" key="2">
    <source>
        <dbReference type="WBParaSite" id="TMUE_3000011165.1"/>
    </source>
</evidence>
<reference evidence="1" key="1">
    <citation type="submission" date="2014-03" db="EMBL/GenBank/DDBJ databases">
        <title>The whipworm genome and dual-species transcriptomics of an intimate host-pathogen interaction.</title>
        <authorList>
            <person name="Foth B.J."/>
            <person name="Tsai I.J."/>
            <person name="Reid A.J."/>
            <person name="Bancroft A.J."/>
            <person name="Nichol S."/>
            <person name="Tracey A."/>
            <person name="Holroyd N."/>
            <person name="Cotton J.A."/>
            <person name="Stanley E.J."/>
            <person name="Zarowiecki M."/>
            <person name="Liu J.Z."/>
            <person name="Huckvale T."/>
            <person name="Cooper P.J."/>
            <person name="Grencis R.K."/>
            <person name="Berriman M."/>
        </authorList>
    </citation>
    <scope>NUCLEOTIDE SEQUENCE [LARGE SCALE GENOMIC DNA]</scope>
    <source>
        <strain evidence="1">Edinburgh</strain>
    </source>
</reference>
<protein>
    <submittedName>
        <fullName evidence="2 3">Uncharacterized protein</fullName>
    </submittedName>
</protein>
<name>A0A5S6QWI5_TRIMR</name>
<dbReference type="WBParaSite" id="TMUE_3000011165.1">
    <property type="protein sequence ID" value="TMUE_3000011165.1"/>
    <property type="gene ID" value="WBGene00286464"/>
</dbReference>
<dbReference type="AlphaFoldDB" id="A0A5S6QWI5"/>
<dbReference type="Proteomes" id="UP000046395">
    <property type="component" value="Unassembled WGS sequence"/>
</dbReference>
<proteinExistence type="predicted"/>
<sequence length="115" mass="12675">MSAIEAAAILVQPSGKSVRRSGQVCSQQMLYLFRKLRHNGFRRSVDFRSLSLRGDLAMEPRRAAHLRKNRLANGEVAFTAFELLVKRPKTAGANMVTCLPVHLSLPNRTSVAGGN</sequence>
<evidence type="ECO:0000313" key="3">
    <source>
        <dbReference type="WBParaSite" id="TMUE_3000011257.1"/>
    </source>
</evidence>
<reference evidence="2 3" key="2">
    <citation type="submission" date="2019-12" db="UniProtKB">
        <authorList>
            <consortium name="WormBaseParasite"/>
        </authorList>
    </citation>
    <scope>IDENTIFICATION</scope>
</reference>